<feature type="domain" description="ABC transporter" evidence="3">
    <location>
        <begin position="1"/>
        <end position="287"/>
    </location>
</feature>
<dbReference type="Pfam" id="PF00005">
    <property type="entry name" value="ABC_tran"/>
    <property type="match status" value="1"/>
</dbReference>
<dbReference type="InterPro" id="IPR027417">
    <property type="entry name" value="P-loop_NTPase"/>
</dbReference>
<dbReference type="PROSITE" id="PS50893">
    <property type="entry name" value="ABC_TRANSPORTER_2"/>
    <property type="match status" value="1"/>
</dbReference>
<proteinExistence type="predicted"/>
<accession>A0A853F0I5</accession>
<reference evidence="4 5" key="1">
    <citation type="submission" date="2020-05" db="EMBL/GenBank/DDBJ databases">
        <title>Horizontal transmission and recombination maintain forever young bacterial symbiont genomes.</title>
        <authorList>
            <person name="Russell S.L."/>
            <person name="Pepper-Tunick E."/>
            <person name="Svedberg J."/>
            <person name="Byrne A."/>
            <person name="Ruelas Castillo J."/>
            <person name="Vollmers C."/>
            <person name="Beinart R.A."/>
            <person name="Corbett-Detig R."/>
        </authorList>
    </citation>
    <scope>NUCLEOTIDE SEQUENCE [LARGE SCALE GENOMIC DNA]</scope>
    <source>
        <strain evidence="4">455</strain>
    </source>
</reference>
<dbReference type="PANTHER" id="PTHR43581:SF2">
    <property type="entry name" value="EXCINUCLEASE ATPASE SUBUNIT"/>
    <property type="match status" value="1"/>
</dbReference>
<dbReference type="InterPro" id="IPR003439">
    <property type="entry name" value="ABC_transporter-like_ATP-bd"/>
</dbReference>
<dbReference type="SUPFAM" id="SSF52540">
    <property type="entry name" value="P-loop containing nucleoside triphosphate hydrolases"/>
    <property type="match status" value="1"/>
</dbReference>
<evidence type="ECO:0000256" key="2">
    <source>
        <dbReference type="ARBA" id="ARBA00022840"/>
    </source>
</evidence>
<evidence type="ECO:0000256" key="1">
    <source>
        <dbReference type="ARBA" id="ARBA00022741"/>
    </source>
</evidence>
<protein>
    <submittedName>
        <fullName evidence="4">AAA family ATPase</fullName>
    </submittedName>
</protein>
<dbReference type="InterPro" id="IPR003593">
    <property type="entry name" value="AAA+_ATPase"/>
</dbReference>
<evidence type="ECO:0000313" key="5">
    <source>
        <dbReference type="Proteomes" id="UP000568751"/>
    </source>
</evidence>
<dbReference type="GO" id="GO:0005524">
    <property type="term" value="F:ATP binding"/>
    <property type="evidence" value="ECO:0007669"/>
    <property type="project" value="UniProtKB-KW"/>
</dbReference>
<keyword evidence="2" id="KW-0067">ATP-binding</keyword>
<dbReference type="SMART" id="SM00382">
    <property type="entry name" value="AAA"/>
    <property type="match status" value="1"/>
</dbReference>
<organism evidence="4 5">
    <name type="scientific">Candidatus Thiodubiliella endoseptemdiera</name>
    <dbReference type="NCBI Taxonomy" id="2738886"/>
    <lineage>
        <taxon>Bacteria</taxon>
        <taxon>Pseudomonadati</taxon>
        <taxon>Pseudomonadota</taxon>
        <taxon>Gammaproteobacteria</taxon>
        <taxon>Candidatus Pseudothioglobaceae</taxon>
        <taxon>Candidatus Thiodubiliella</taxon>
    </lineage>
</organism>
<evidence type="ECO:0000259" key="3">
    <source>
        <dbReference type="PROSITE" id="PS50893"/>
    </source>
</evidence>
<dbReference type="EMBL" id="JACCHT010000001">
    <property type="protein sequence ID" value="NYT27018.1"/>
    <property type="molecule type" value="Genomic_DNA"/>
</dbReference>
<name>A0A853F0I5_9GAMM</name>
<evidence type="ECO:0000313" key="4">
    <source>
        <dbReference type="EMBL" id="NYT27018.1"/>
    </source>
</evidence>
<dbReference type="AlphaFoldDB" id="A0A853F0I5"/>
<sequence>MNYFKIEIDHLQSIKHLELEVKDLNSGKLMCIVGKNGVGKTTFIKSIASLLRADIFKETSSPYIFNKNSKITYHIDSDCYTHTYNEKFKTIDSKDVVADTIKNKIIGELPLPHGERFKFFQAISDLDKEIRQKYIAEDYKTPEKLITWYKNIYTSDKFDELKEVTINKKQYYFLPQEDNRYIREDYFSSGEYFILSIYRLIQQQKKLIVIDELDISLDASAQVHLLKELRDFCKNQSVTLIFTTHSLAIMKMLENDELFYLENTHGQCEITEQSYNYIKGILYQFEGWDKYILTEDKVLLNFIEWQLQLESNKLRKKHITIPIGTAGSVIALMRKNNGEEFFSIGKNVISVLDGDQKDDKRYKDEPNILFLPFESIEKKLVELYDNDSNNDFFKGNKVDNKVKRRNKKFFDMMERIYPQNEIFQFITKSDKLKVEEFKCALQKFINQ</sequence>
<dbReference type="PANTHER" id="PTHR43581">
    <property type="entry name" value="ATP/GTP PHOSPHATASE"/>
    <property type="match status" value="1"/>
</dbReference>
<dbReference type="InterPro" id="IPR051396">
    <property type="entry name" value="Bact_Antivir_Def_Nuclease"/>
</dbReference>
<comment type="caution">
    <text evidence="4">The sequence shown here is derived from an EMBL/GenBank/DDBJ whole genome shotgun (WGS) entry which is preliminary data.</text>
</comment>
<gene>
    <name evidence="4" type="ORF">H0A76_03385</name>
</gene>
<dbReference type="Proteomes" id="UP000568751">
    <property type="component" value="Unassembled WGS sequence"/>
</dbReference>
<dbReference type="GO" id="GO:0016887">
    <property type="term" value="F:ATP hydrolysis activity"/>
    <property type="evidence" value="ECO:0007669"/>
    <property type="project" value="InterPro"/>
</dbReference>
<keyword evidence="1" id="KW-0547">Nucleotide-binding</keyword>
<dbReference type="Gene3D" id="3.40.50.300">
    <property type="entry name" value="P-loop containing nucleotide triphosphate hydrolases"/>
    <property type="match status" value="1"/>
</dbReference>